<evidence type="ECO:0000313" key="2">
    <source>
        <dbReference type="Proteomes" id="UP000001404"/>
    </source>
</evidence>
<dbReference type="EMBL" id="CP001731">
    <property type="protein sequence ID" value="ADB86838.1"/>
    <property type="molecule type" value="Genomic_DNA"/>
</dbReference>
<dbReference type="HOGENOM" id="CLU_2766278_0_0_2"/>
<sequence length="82" mass="9759">MVLSRQRYLCRDCGRYFLGDAIYHSRELREEALKMYSNGVSPSLMGEKVNFIIYNIMTTLSHIQIFFCKMNLRSIVKYYMIS</sequence>
<protein>
    <submittedName>
        <fullName evidence="1">Uncharacterized protein</fullName>
    </submittedName>
</protein>
<dbReference type="Proteomes" id="UP000001404">
    <property type="component" value="Chromosome"/>
</dbReference>
<reference evidence="2" key="1">
    <citation type="journal article" date="2009" name="Proc. Natl. Acad. Sci. U.S.A.">
        <title>Biogeography of the Sulfolobus islandicus pan-genome.</title>
        <authorList>
            <person name="Reno M.L."/>
            <person name="Held N.L."/>
            <person name="Fields C.J."/>
            <person name="Burke P.V."/>
            <person name="Whitaker R.J."/>
        </authorList>
    </citation>
    <scope>NUCLEOTIDE SEQUENCE [LARGE SCALE GENOMIC DNA]</scope>
    <source>
        <strain evidence="2">L.D.8.5 / Lassen #2</strain>
    </source>
</reference>
<evidence type="ECO:0000313" key="1">
    <source>
        <dbReference type="EMBL" id="ADB86838.1"/>
    </source>
</evidence>
<proteinExistence type="predicted"/>
<dbReference type="KEGG" id="sii:LD85_1162"/>
<dbReference type="AlphaFoldDB" id="D2PJ85"/>
<accession>D2PJ85</accession>
<gene>
    <name evidence="1" type="ordered locus">LD85_1162</name>
</gene>
<name>D2PJ85_SACI9</name>
<organism evidence="1 2">
    <name type="scientific">Saccharolobus islandicus (strain L.D.8.5 / Lassen #2)</name>
    <name type="common">Sulfolobus islandicus</name>
    <dbReference type="NCBI Taxonomy" id="425944"/>
    <lineage>
        <taxon>Archaea</taxon>
        <taxon>Thermoproteota</taxon>
        <taxon>Thermoprotei</taxon>
        <taxon>Sulfolobales</taxon>
        <taxon>Sulfolobaceae</taxon>
        <taxon>Saccharolobus</taxon>
    </lineage>
</organism>